<dbReference type="InterPro" id="IPR006016">
    <property type="entry name" value="UspA"/>
</dbReference>
<dbReference type="Proteomes" id="UP001501074">
    <property type="component" value="Unassembled WGS sequence"/>
</dbReference>
<dbReference type="PANTHER" id="PTHR46268:SF6">
    <property type="entry name" value="UNIVERSAL STRESS PROTEIN UP12"/>
    <property type="match status" value="1"/>
</dbReference>
<reference evidence="4" key="1">
    <citation type="journal article" date="2019" name="Int. J. Syst. Evol. Microbiol.">
        <title>The Global Catalogue of Microorganisms (GCM) 10K type strain sequencing project: providing services to taxonomists for standard genome sequencing and annotation.</title>
        <authorList>
            <consortium name="The Broad Institute Genomics Platform"/>
            <consortium name="The Broad Institute Genome Sequencing Center for Infectious Disease"/>
            <person name="Wu L."/>
            <person name="Ma J."/>
        </authorList>
    </citation>
    <scope>NUCLEOTIDE SEQUENCE [LARGE SCALE GENOMIC DNA]</scope>
    <source>
        <strain evidence="4">JCM 16902</strain>
    </source>
</reference>
<dbReference type="PANTHER" id="PTHR46268">
    <property type="entry name" value="STRESS RESPONSE PROTEIN NHAX"/>
    <property type="match status" value="1"/>
</dbReference>
<evidence type="ECO:0000313" key="3">
    <source>
        <dbReference type="EMBL" id="GAA3605807.1"/>
    </source>
</evidence>
<dbReference type="Pfam" id="PF00582">
    <property type="entry name" value="Usp"/>
    <property type="match status" value="1"/>
</dbReference>
<organism evidence="3 4">
    <name type="scientific">Kineosporia mesophila</name>
    <dbReference type="NCBI Taxonomy" id="566012"/>
    <lineage>
        <taxon>Bacteria</taxon>
        <taxon>Bacillati</taxon>
        <taxon>Actinomycetota</taxon>
        <taxon>Actinomycetes</taxon>
        <taxon>Kineosporiales</taxon>
        <taxon>Kineosporiaceae</taxon>
        <taxon>Kineosporia</taxon>
    </lineage>
</organism>
<dbReference type="CDD" id="cd00293">
    <property type="entry name" value="USP-like"/>
    <property type="match status" value="1"/>
</dbReference>
<dbReference type="EMBL" id="BAAAZO010000003">
    <property type="protein sequence ID" value="GAA3605807.1"/>
    <property type="molecule type" value="Genomic_DNA"/>
</dbReference>
<evidence type="ECO:0000256" key="1">
    <source>
        <dbReference type="ARBA" id="ARBA00008791"/>
    </source>
</evidence>
<keyword evidence="4" id="KW-1185">Reference proteome</keyword>
<comment type="caution">
    <text evidence="3">The sequence shown here is derived from an EMBL/GenBank/DDBJ whole genome shotgun (WGS) entry which is preliminary data.</text>
</comment>
<dbReference type="InterPro" id="IPR014729">
    <property type="entry name" value="Rossmann-like_a/b/a_fold"/>
</dbReference>
<dbReference type="RefSeq" id="WP_231483188.1">
    <property type="nucleotide sequence ID" value="NZ_BAAAZO010000003.1"/>
</dbReference>
<sequence>MTTNRIVVGVDGSIQSRQALRWASRLATTTGATLRAVTAWEFPATYGWATWPSDWDPPRDSRRLLTETIAETFEEPVEIDLVVREGNAAKILIEEARFATLVVVGSRGHGGVAGVLLGSISARVAEYASCPVLVVHGDTLPPEVPEAPDGKEENLIAG</sequence>
<dbReference type="SUPFAM" id="SSF52402">
    <property type="entry name" value="Adenine nucleotide alpha hydrolases-like"/>
    <property type="match status" value="1"/>
</dbReference>
<name>A0ABP6ZF88_9ACTN</name>
<feature type="domain" description="UspA" evidence="2">
    <location>
        <begin position="4"/>
        <end position="136"/>
    </location>
</feature>
<dbReference type="PRINTS" id="PR01438">
    <property type="entry name" value="UNVRSLSTRESS"/>
</dbReference>
<evidence type="ECO:0000313" key="4">
    <source>
        <dbReference type="Proteomes" id="UP001501074"/>
    </source>
</evidence>
<protein>
    <submittedName>
        <fullName evidence="3">Universal stress protein</fullName>
    </submittedName>
</protein>
<accession>A0ABP6ZF88</accession>
<gene>
    <name evidence="3" type="ORF">GCM10022223_22030</name>
</gene>
<dbReference type="InterPro" id="IPR006015">
    <property type="entry name" value="Universal_stress_UspA"/>
</dbReference>
<evidence type="ECO:0000259" key="2">
    <source>
        <dbReference type="Pfam" id="PF00582"/>
    </source>
</evidence>
<proteinExistence type="inferred from homology"/>
<dbReference type="Gene3D" id="3.40.50.620">
    <property type="entry name" value="HUPs"/>
    <property type="match status" value="1"/>
</dbReference>
<comment type="similarity">
    <text evidence="1">Belongs to the universal stress protein A family.</text>
</comment>